<dbReference type="Pfam" id="PF00067">
    <property type="entry name" value="p450"/>
    <property type="match status" value="2"/>
</dbReference>
<evidence type="ECO:0000313" key="9">
    <source>
        <dbReference type="Proteomes" id="UP000006281"/>
    </source>
</evidence>
<dbReference type="PRINTS" id="PR00385">
    <property type="entry name" value="P450"/>
</dbReference>
<dbReference type="EMBL" id="HE804045">
    <property type="protein sequence ID" value="CCH31305.1"/>
    <property type="molecule type" value="Genomic_DNA"/>
</dbReference>
<dbReference type="GO" id="GO:0020037">
    <property type="term" value="F:heme binding"/>
    <property type="evidence" value="ECO:0007669"/>
    <property type="project" value="InterPro"/>
</dbReference>
<organism evidence="8 9">
    <name type="scientific">Saccharothrix espanaensis (strain ATCC 51144 / DSM 44229 / JCM 9112 / NBRC 15066 / NRRL 15764)</name>
    <dbReference type="NCBI Taxonomy" id="1179773"/>
    <lineage>
        <taxon>Bacteria</taxon>
        <taxon>Bacillati</taxon>
        <taxon>Actinomycetota</taxon>
        <taxon>Actinomycetes</taxon>
        <taxon>Pseudonocardiales</taxon>
        <taxon>Pseudonocardiaceae</taxon>
        <taxon>Saccharothrix</taxon>
    </lineage>
</organism>
<dbReference type="SUPFAM" id="SSF48264">
    <property type="entry name" value="Cytochrome P450"/>
    <property type="match status" value="1"/>
</dbReference>
<dbReference type="PATRIC" id="fig|1179773.3.peg.4022"/>
<dbReference type="RefSeq" id="WP_015101417.1">
    <property type="nucleotide sequence ID" value="NC_019673.1"/>
</dbReference>
<name>K0JU16_SACES</name>
<dbReference type="AlphaFoldDB" id="K0JU16"/>
<dbReference type="Gene3D" id="1.10.630.10">
    <property type="entry name" value="Cytochrome P450"/>
    <property type="match status" value="1"/>
</dbReference>
<dbReference type="InterPro" id="IPR002397">
    <property type="entry name" value="Cyt_P450_B"/>
</dbReference>
<dbReference type="Proteomes" id="UP000006281">
    <property type="component" value="Chromosome"/>
</dbReference>
<dbReference type="STRING" id="1179773.BN6_40190"/>
<comment type="similarity">
    <text evidence="1 7">Belongs to the cytochrome P450 family.</text>
</comment>
<evidence type="ECO:0000256" key="1">
    <source>
        <dbReference type="ARBA" id="ARBA00010617"/>
    </source>
</evidence>
<evidence type="ECO:0000256" key="7">
    <source>
        <dbReference type="RuleBase" id="RU000461"/>
    </source>
</evidence>
<keyword evidence="4 7" id="KW-0560">Oxidoreductase</keyword>
<dbReference type="OrthoDB" id="5500002at2"/>
<dbReference type="GO" id="GO:0016705">
    <property type="term" value="F:oxidoreductase activity, acting on paired donors, with incorporation or reduction of molecular oxygen"/>
    <property type="evidence" value="ECO:0007669"/>
    <property type="project" value="InterPro"/>
</dbReference>
<evidence type="ECO:0000256" key="4">
    <source>
        <dbReference type="ARBA" id="ARBA00023002"/>
    </source>
</evidence>
<dbReference type="HOGENOM" id="CLU_033716_1_2_11"/>
<dbReference type="InterPro" id="IPR017972">
    <property type="entry name" value="Cyt_P450_CS"/>
</dbReference>
<dbReference type="BioCyc" id="SESP1179773:BN6_RS19440-MONOMER"/>
<dbReference type="PANTHER" id="PTHR46696">
    <property type="entry name" value="P450, PUTATIVE (EUROFUNG)-RELATED"/>
    <property type="match status" value="1"/>
</dbReference>
<sequence length="402" mass="44397">MDPYRLDLTGHDIHAEGALLRDRGPVTRVELPGGVVAWSVNRIDLLRRLLADPRVSKDARRHWAAWRDAEVPDDWPLHIWVSVENMFTAYGPDHRRLRSLVAKAFTPRRTDALRAGVQAIATDLLDALDAGPDLVDLRAGYANPLPIEVICRLIGVPDEARPGLRRAVDIFFDTTVTPELATANRFDVRRILEDLVAARRRDPRDDLTSELIAVRDEGDGRLTETELVDTLILFIAAGHETTVNLLDHAITALLTHPGQLALVRSGERGWRDVVEETLRWQAPVAHLPLRYAVEDLVVAGVPIRRGEAILASYAAASRDPGLHGPTADDFDLARADKEHLAFGHGAHYCLGAPLAHLEAEIALPALFERFPDAELAVPPGGLRPVRSFISNGHDSLPVRLRP</sequence>
<dbReference type="PROSITE" id="PS00086">
    <property type="entry name" value="CYTOCHROME_P450"/>
    <property type="match status" value="1"/>
</dbReference>
<evidence type="ECO:0000256" key="2">
    <source>
        <dbReference type="ARBA" id="ARBA00022617"/>
    </source>
</evidence>
<accession>K0JU16</accession>
<dbReference type="CDD" id="cd11029">
    <property type="entry name" value="CYP107-like"/>
    <property type="match status" value="1"/>
</dbReference>
<evidence type="ECO:0000256" key="5">
    <source>
        <dbReference type="ARBA" id="ARBA00023004"/>
    </source>
</evidence>
<protein>
    <submittedName>
        <fullName evidence="8">Cytochrome P450 monooxygenase</fullName>
    </submittedName>
</protein>
<keyword evidence="2 7" id="KW-0349">Heme</keyword>
<dbReference type="KEGG" id="sesp:BN6_40190"/>
<keyword evidence="5 7" id="KW-0408">Iron</keyword>
<keyword evidence="6 7" id="KW-0503">Monooxygenase</keyword>
<evidence type="ECO:0000256" key="3">
    <source>
        <dbReference type="ARBA" id="ARBA00022723"/>
    </source>
</evidence>
<dbReference type="InterPro" id="IPR001128">
    <property type="entry name" value="Cyt_P450"/>
</dbReference>
<dbReference type="InterPro" id="IPR036396">
    <property type="entry name" value="Cyt_P450_sf"/>
</dbReference>
<gene>
    <name evidence="8" type="ordered locus">BN6_40190</name>
</gene>
<dbReference type="GO" id="GO:0005506">
    <property type="term" value="F:iron ion binding"/>
    <property type="evidence" value="ECO:0007669"/>
    <property type="project" value="InterPro"/>
</dbReference>
<dbReference type="eggNOG" id="COG2124">
    <property type="taxonomic scope" value="Bacteria"/>
</dbReference>
<keyword evidence="3 7" id="KW-0479">Metal-binding</keyword>
<keyword evidence="9" id="KW-1185">Reference proteome</keyword>
<proteinExistence type="inferred from homology"/>
<dbReference type="GO" id="GO:0004497">
    <property type="term" value="F:monooxygenase activity"/>
    <property type="evidence" value="ECO:0007669"/>
    <property type="project" value="UniProtKB-KW"/>
</dbReference>
<dbReference type="FunFam" id="1.10.630.10:FF:000018">
    <property type="entry name" value="Cytochrome P450 monooxygenase"/>
    <property type="match status" value="1"/>
</dbReference>
<evidence type="ECO:0000313" key="8">
    <source>
        <dbReference type="EMBL" id="CCH31305.1"/>
    </source>
</evidence>
<dbReference type="PANTHER" id="PTHR46696:SF1">
    <property type="entry name" value="CYTOCHROME P450 YJIB-RELATED"/>
    <property type="match status" value="1"/>
</dbReference>
<reference evidence="8 9" key="1">
    <citation type="journal article" date="2012" name="BMC Genomics">
        <title>Complete genome sequence of Saccharothrix espanaensis DSM 44229T and comparison to the other completely sequenced Pseudonocardiaceae.</title>
        <authorList>
            <person name="Strobel T."/>
            <person name="Al-Dilaimi A."/>
            <person name="Blom J."/>
            <person name="Gessner A."/>
            <person name="Kalinowski J."/>
            <person name="Luzhetska M."/>
            <person name="Puhler A."/>
            <person name="Szczepanowski R."/>
            <person name="Bechthold A."/>
            <person name="Ruckert C."/>
        </authorList>
    </citation>
    <scope>NUCLEOTIDE SEQUENCE [LARGE SCALE GENOMIC DNA]</scope>
    <source>
        <strain evidence="9">ATCC 51144 / DSM 44229 / JCM 9112 / NBRC 15066 / NRRL 15764</strain>
    </source>
</reference>
<evidence type="ECO:0000256" key="6">
    <source>
        <dbReference type="ARBA" id="ARBA00023033"/>
    </source>
</evidence>
<dbReference type="PRINTS" id="PR00359">
    <property type="entry name" value="BP450"/>
</dbReference>